<dbReference type="Pfam" id="PF01424">
    <property type="entry name" value="R3H"/>
    <property type="match status" value="1"/>
</dbReference>
<feature type="region of interest" description="Disordered" evidence="1">
    <location>
        <begin position="133"/>
        <end position="155"/>
    </location>
</feature>
<evidence type="ECO:0000256" key="1">
    <source>
        <dbReference type="SAM" id="MobiDB-lite"/>
    </source>
</evidence>
<proteinExistence type="predicted"/>
<dbReference type="AlphaFoldDB" id="A0AAU7B3P0"/>
<dbReference type="Gene3D" id="3.30.1370.50">
    <property type="entry name" value="R3H-like domain"/>
    <property type="match status" value="1"/>
</dbReference>
<dbReference type="GO" id="GO:0003723">
    <property type="term" value="F:RNA binding"/>
    <property type="evidence" value="ECO:0007669"/>
    <property type="project" value="InterPro"/>
</dbReference>
<dbReference type="PROSITE" id="PS51061">
    <property type="entry name" value="R3H"/>
    <property type="match status" value="1"/>
</dbReference>
<protein>
    <recommendedName>
        <fullName evidence="2">R3H domain-containing protein</fullName>
    </recommendedName>
</protein>
<feature type="compositionally biased region" description="Basic and acidic residues" evidence="1">
    <location>
        <begin position="133"/>
        <end position="146"/>
    </location>
</feature>
<reference evidence="3" key="1">
    <citation type="submission" date="2022-12" db="EMBL/GenBank/DDBJ databases">
        <title>Paraconexibacter alkalitolerans sp. nov. and Baekduia alba sp. nov., isolated from soil and emended description of the genera Paraconexibacter (Chun et al., 2020) and Baekduia (An et al., 2020).</title>
        <authorList>
            <person name="Vieira S."/>
            <person name="Huber K.J."/>
            <person name="Geppert A."/>
            <person name="Wolf J."/>
            <person name="Neumann-Schaal M."/>
            <person name="Muesken M."/>
            <person name="Overmann J."/>
        </authorList>
    </citation>
    <scope>NUCLEOTIDE SEQUENCE</scope>
    <source>
        <strain evidence="3">AEG42_29</strain>
    </source>
</reference>
<dbReference type="CDD" id="cd02644">
    <property type="entry name" value="R3H_jag"/>
    <property type="match status" value="1"/>
</dbReference>
<dbReference type="InterPro" id="IPR001374">
    <property type="entry name" value="R3H_dom"/>
</dbReference>
<dbReference type="SUPFAM" id="SSF82708">
    <property type="entry name" value="R3H domain"/>
    <property type="match status" value="1"/>
</dbReference>
<gene>
    <name evidence="3" type="ORF">DSM112329_05468</name>
</gene>
<dbReference type="RefSeq" id="WP_354699742.1">
    <property type="nucleotide sequence ID" value="NZ_CP114014.1"/>
</dbReference>
<sequence>MATATAQDLVTDLLERVTVALGLTAEIRVVEVDGELTGTLDGEDLGLFIGRHGQTIDAVQHLAQRIVHARTGELRRVIIDAEGYRGRRREMLEQQADEAAVSALRDGRPVALDAMTASERRLVHEFLRERGGVETHSEGAEPDRHLVISPAAPTA</sequence>
<dbReference type="SMART" id="SM00393">
    <property type="entry name" value="R3H"/>
    <property type="match status" value="1"/>
</dbReference>
<dbReference type="EMBL" id="CP114014">
    <property type="protein sequence ID" value="XAY08565.1"/>
    <property type="molecule type" value="Genomic_DNA"/>
</dbReference>
<dbReference type="InterPro" id="IPR015946">
    <property type="entry name" value="KH_dom-like_a/b"/>
</dbReference>
<name>A0AAU7B3P0_9ACTN</name>
<evidence type="ECO:0000259" key="2">
    <source>
        <dbReference type="PROSITE" id="PS51061"/>
    </source>
</evidence>
<evidence type="ECO:0000313" key="3">
    <source>
        <dbReference type="EMBL" id="XAY08565.1"/>
    </source>
</evidence>
<dbReference type="CDD" id="cd02414">
    <property type="entry name" value="KH-II_Jag"/>
    <property type="match status" value="1"/>
</dbReference>
<dbReference type="Pfam" id="PF13083">
    <property type="entry name" value="KH_KhpA-B"/>
    <property type="match status" value="1"/>
</dbReference>
<dbReference type="PANTHER" id="PTHR35800">
    <property type="entry name" value="PROTEIN JAG"/>
    <property type="match status" value="1"/>
</dbReference>
<accession>A0AAU7B3P0</accession>
<dbReference type="KEGG" id="parq:DSM112329_05468"/>
<dbReference type="InterPro" id="IPR038008">
    <property type="entry name" value="Jag_KH"/>
</dbReference>
<organism evidence="3">
    <name type="scientific">Paraconexibacter sp. AEG42_29</name>
    <dbReference type="NCBI Taxonomy" id="2997339"/>
    <lineage>
        <taxon>Bacteria</taxon>
        <taxon>Bacillati</taxon>
        <taxon>Actinomycetota</taxon>
        <taxon>Thermoleophilia</taxon>
        <taxon>Solirubrobacterales</taxon>
        <taxon>Paraconexibacteraceae</taxon>
        <taxon>Paraconexibacter</taxon>
    </lineage>
</organism>
<dbReference type="InterPro" id="IPR036867">
    <property type="entry name" value="R3H_dom_sf"/>
</dbReference>
<dbReference type="InterPro" id="IPR039247">
    <property type="entry name" value="KhpB"/>
</dbReference>
<dbReference type="InterPro" id="IPR034079">
    <property type="entry name" value="R3H_KhpB"/>
</dbReference>
<dbReference type="PANTHER" id="PTHR35800:SF1">
    <property type="entry name" value="RNA-BINDING PROTEIN KHPB"/>
    <property type="match status" value="1"/>
</dbReference>
<dbReference type="Gene3D" id="3.30.300.20">
    <property type="match status" value="1"/>
</dbReference>
<feature type="domain" description="R3H" evidence="2">
    <location>
        <begin position="86"/>
        <end position="152"/>
    </location>
</feature>